<feature type="transmembrane region" description="Helical" evidence="1">
    <location>
        <begin position="7"/>
        <end position="33"/>
    </location>
</feature>
<evidence type="ECO:0000256" key="1">
    <source>
        <dbReference type="SAM" id="Phobius"/>
    </source>
</evidence>
<reference evidence="2" key="2">
    <citation type="submission" date="2020-09" db="EMBL/GenBank/DDBJ databases">
        <authorList>
            <person name="Sun Q."/>
            <person name="Kim S."/>
        </authorList>
    </citation>
    <scope>NUCLEOTIDE SEQUENCE</scope>
    <source>
        <strain evidence="2">KCTC 12870</strain>
    </source>
</reference>
<reference evidence="2" key="1">
    <citation type="journal article" date="2014" name="Int. J. Syst. Evol. Microbiol.">
        <title>Complete genome sequence of Corynebacterium casei LMG S-19264T (=DSM 44701T), isolated from a smear-ripened cheese.</title>
        <authorList>
            <consortium name="US DOE Joint Genome Institute (JGI-PGF)"/>
            <person name="Walter F."/>
            <person name="Albersmeier A."/>
            <person name="Kalinowski J."/>
            <person name="Ruckert C."/>
        </authorList>
    </citation>
    <scope>NUCLEOTIDE SEQUENCE</scope>
    <source>
        <strain evidence="2">KCTC 12870</strain>
    </source>
</reference>
<protein>
    <submittedName>
        <fullName evidence="2">Uncharacterized protein</fullName>
    </submittedName>
</protein>
<name>A0A8J3DCN4_9BACT</name>
<organism evidence="2 3">
    <name type="scientific">Cerasicoccus arenae</name>
    <dbReference type="NCBI Taxonomy" id="424488"/>
    <lineage>
        <taxon>Bacteria</taxon>
        <taxon>Pseudomonadati</taxon>
        <taxon>Verrucomicrobiota</taxon>
        <taxon>Opitutia</taxon>
        <taxon>Puniceicoccales</taxon>
        <taxon>Cerasicoccaceae</taxon>
        <taxon>Cerasicoccus</taxon>
    </lineage>
</organism>
<keyword evidence="3" id="KW-1185">Reference proteome</keyword>
<evidence type="ECO:0000313" key="3">
    <source>
        <dbReference type="Proteomes" id="UP000642829"/>
    </source>
</evidence>
<proteinExistence type="predicted"/>
<dbReference type="EMBL" id="BMXG01000023">
    <property type="protein sequence ID" value="GHC10136.1"/>
    <property type="molecule type" value="Genomic_DNA"/>
</dbReference>
<keyword evidence="1" id="KW-0812">Transmembrane</keyword>
<keyword evidence="1" id="KW-1133">Transmembrane helix</keyword>
<dbReference type="AlphaFoldDB" id="A0A8J3DCN4"/>
<gene>
    <name evidence="2" type="ORF">GCM10007047_29290</name>
</gene>
<dbReference type="Proteomes" id="UP000642829">
    <property type="component" value="Unassembled WGS sequence"/>
</dbReference>
<sequence>MGNRCGGFALVVALSLMGFIFLLVVSMVSLSVVGVQTTNFKQQETEAEEMARLGLQVALGQLQALAGPDQRITASAGIGDLDPLTADIEGIEQPLWLGVWNTAEHSQDGANNPKFGQMEGWLVSGNNPNPLEELTDPVTVFNRADPTASSAVVVNKVNVSNAGSGSGTTGAYAYAVFDESQKAQLTAGSHAVNALSKSEIPDSRLVLSGAGGVDADALYAGADDSEWSTQLVRKPSRSQFSVINEDFSDEPGRFHAFTDGTFSLQTNPREGGLKRDLSLAFEMDQVGSDTNSLTYFNASEFVGDGSRTGNDMTSAIEQNHGEDFYARFLFAESVDNGVSDNSGEDLLRGPTWHLLRDYYNLYKHVIGPRSSSPILGAQPMFPNTPEVPSTIADSIKGTSRSLDDYIRYQGNVFNGILWSGDSGANEYATSLMGSNVLGYGNRPTRGNYAPLMQRVIYNFSVMNIDGNFALVMAPIVVLWNPYNVDISMHAGLKIIQDNLPVYFHVRLERTDGKSEEYLADYRTLHKAYGNTAQGKDLQLFITDMDDLSFEPGEIKIFSLPDSAPVAYDTLIGSSNSPNLYLRQGVRYNGGTYYQEFNKLTSITGGEPVFESTGVTIPLEEQTSGSMPIAAASSLSVELYPAHLNGDSSAVIQTNNIGAGQNYNYLLTSVFSVDPADLPDSARGHWKGDRQIQYLHTPLSHGGTHELYVDLAVEEQLLDVPVLLGIPGVRLELFNIDYRLLPAHDTSTASLFEDFNPRSAVRSTQTSNFPRATAPQALISSEPQSSLASVIESSGSNAFWGDTLGGAGETHVTAWEIPTAPLLSLAALQHADVALLDYQSAHAIGNSSASPYVPLDELYEFQTATSPSRNSTVYDLSYYANQALWDGYFFSGLAPEFSGTGSYSETKSLSDVIDAWTGGGSDGDLRDPRVHFLRESEFDLETVRSTLKGPEGYREVAAQLLVEGGFNVNSVSVDAWEAVLARALGDSAEVEYLSTNGSLNKESTSGVPFSSFTLPNGASGEPWNGFRRFSRPEIRALAEAIVEQVKRRGPFLSLADFVNRDLEDDAFAGDLRLSGALQSAIDAVDLNASIESEGTASVTSDFVTPVAASGSTTRGIAGSITQADVLTSLGATLAVRGDTFTIRAYGEVTHPFTAEVTRRWCEAQVQRYPDFINAADNEATDDRVQWSAENENWGRAFRIISFRWLEPDEV</sequence>
<evidence type="ECO:0000313" key="2">
    <source>
        <dbReference type="EMBL" id="GHC10136.1"/>
    </source>
</evidence>
<keyword evidence="1" id="KW-0472">Membrane</keyword>
<accession>A0A8J3DCN4</accession>
<comment type="caution">
    <text evidence="2">The sequence shown here is derived from an EMBL/GenBank/DDBJ whole genome shotgun (WGS) entry which is preliminary data.</text>
</comment>